<gene>
    <name evidence="2" type="ORF">J2S10_003916</name>
</gene>
<dbReference type="Gene3D" id="3.40.50.360">
    <property type="match status" value="1"/>
</dbReference>
<dbReference type="PANTHER" id="PTHR43741:SF4">
    <property type="entry name" value="FMN-DEPENDENT NADH:QUINONE OXIDOREDUCTASE"/>
    <property type="match status" value="1"/>
</dbReference>
<comment type="caution">
    <text evidence="2">The sequence shown here is derived from an EMBL/GenBank/DDBJ whole genome shotgun (WGS) entry which is preliminary data.</text>
</comment>
<reference evidence="2 3" key="1">
    <citation type="submission" date="2023-07" db="EMBL/GenBank/DDBJ databases">
        <title>Genomic Encyclopedia of Type Strains, Phase IV (KMG-IV): sequencing the most valuable type-strain genomes for metagenomic binning, comparative biology and taxonomic classification.</title>
        <authorList>
            <person name="Goeker M."/>
        </authorList>
    </citation>
    <scope>NUCLEOTIDE SEQUENCE [LARGE SCALE GENOMIC DNA]</scope>
    <source>
        <strain evidence="2 3">DSM 27594</strain>
    </source>
</reference>
<dbReference type="PANTHER" id="PTHR43741">
    <property type="entry name" value="FMN-DEPENDENT NADH-AZOREDUCTASE 1"/>
    <property type="match status" value="1"/>
</dbReference>
<proteinExistence type="predicted"/>
<keyword evidence="3" id="KW-1185">Reference proteome</keyword>
<evidence type="ECO:0000313" key="2">
    <source>
        <dbReference type="EMBL" id="MDQ0200714.1"/>
    </source>
</evidence>
<dbReference type="InterPro" id="IPR050104">
    <property type="entry name" value="FMN-dep_NADH:Q_OxRdtase_AzoR1"/>
</dbReference>
<organism evidence="2 3">
    <name type="scientific">Neobacillus ginsengisoli</name>
    <dbReference type="NCBI Taxonomy" id="904295"/>
    <lineage>
        <taxon>Bacteria</taxon>
        <taxon>Bacillati</taxon>
        <taxon>Bacillota</taxon>
        <taxon>Bacilli</taxon>
        <taxon>Bacillales</taxon>
        <taxon>Bacillaceae</taxon>
        <taxon>Neobacillus</taxon>
    </lineage>
</organism>
<dbReference type="EMBL" id="JAUSTW010000007">
    <property type="protein sequence ID" value="MDQ0200714.1"/>
    <property type="molecule type" value="Genomic_DNA"/>
</dbReference>
<evidence type="ECO:0000259" key="1">
    <source>
        <dbReference type="Pfam" id="PF02525"/>
    </source>
</evidence>
<dbReference type="Proteomes" id="UP001224122">
    <property type="component" value="Unassembled WGS sequence"/>
</dbReference>
<dbReference type="Pfam" id="PF02525">
    <property type="entry name" value="Flavodoxin_2"/>
    <property type="match status" value="1"/>
</dbReference>
<sequence>MSEILQQFKSANTYVIVLPLHNFNIPSKLKDYMDNIMIARETFKYTENGSVGLLKDGRRLLVIQASGGIYTNNDWYTEVEYSHKYLKSMFNFLGIEDYQIIRAQGTNLLEPNEVLQKAYKEAEEAALRLAPKLILS</sequence>
<evidence type="ECO:0000313" key="3">
    <source>
        <dbReference type="Proteomes" id="UP001224122"/>
    </source>
</evidence>
<dbReference type="SUPFAM" id="SSF52218">
    <property type="entry name" value="Flavoproteins"/>
    <property type="match status" value="1"/>
</dbReference>
<feature type="domain" description="Flavodoxin-like fold" evidence="1">
    <location>
        <begin position="5"/>
        <end position="124"/>
    </location>
</feature>
<dbReference type="InterPro" id="IPR003680">
    <property type="entry name" value="Flavodoxin_fold"/>
</dbReference>
<name>A0ABT9Y0R0_9BACI</name>
<protein>
    <submittedName>
        <fullName evidence="2">FMN-dependent NADH-azoreductase</fullName>
    </submittedName>
</protein>
<accession>A0ABT9Y0R0</accession>
<dbReference type="InterPro" id="IPR029039">
    <property type="entry name" value="Flavoprotein-like_sf"/>
</dbReference>